<proteinExistence type="inferred from homology"/>
<dbReference type="GO" id="GO:0006412">
    <property type="term" value="P:translation"/>
    <property type="evidence" value="ECO:0007669"/>
    <property type="project" value="UniProtKB-UniRule"/>
</dbReference>
<evidence type="ECO:0000256" key="2">
    <source>
        <dbReference type="ARBA" id="ARBA00011838"/>
    </source>
</evidence>
<evidence type="ECO:0000256" key="1">
    <source>
        <dbReference type="ARBA" id="ARBA00006227"/>
    </source>
</evidence>
<comment type="function">
    <text evidence="6">This protein is one of the early assembly proteins of the 50S ribosomal subunit, although it is not seen to bind rRNA by itself. It is important during the early stages of 50S assembly.</text>
</comment>
<dbReference type="Proteomes" id="UP000754644">
    <property type="component" value="Unassembled WGS sequence"/>
</dbReference>
<dbReference type="EMBL" id="JABMOJ010000075">
    <property type="protein sequence ID" value="NQV64155.1"/>
    <property type="molecule type" value="Genomic_DNA"/>
</dbReference>
<dbReference type="Gene3D" id="3.90.1180.10">
    <property type="entry name" value="Ribosomal protein L13"/>
    <property type="match status" value="1"/>
</dbReference>
<evidence type="ECO:0000313" key="8">
    <source>
        <dbReference type="Proteomes" id="UP000754644"/>
    </source>
</evidence>
<comment type="subunit">
    <text evidence="2 6">Part of the 50S ribosomal subunit.</text>
</comment>
<dbReference type="AlphaFoldDB" id="A0A973A7H8"/>
<accession>A0A973A7H8</accession>
<organism evidence="7 8">
    <name type="scientific">SAR86 cluster bacterium</name>
    <dbReference type="NCBI Taxonomy" id="2030880"/>
    <lineage>
        <taxon>Bacteria</taxon>
        <taxon>Pseudomonadati</taxon>
        <taxon>Pseudomonadota</taxon>
        <taxon>Gammaproteobacteria</taxon>
        <taxon>SAR86 cluster</taxon>
    </lineage>
</organism>
<dbReference type="GO" id="GO:0017148">
    <property type="term" value="P:negative regulation of translation"/>
    <property type="evidence" value="ECO:0007669"/>
    <property type="project" value="TreeGrafter"/>
</dbReference>
<keyword evidence="3 6" id="KW-0689">Ribosomal protein</keyword>
<dbReference type="GO" id="GO:0022625">
    <property type="term" value="C:cytosolic large ribosomal subunit"/>
    <property type="evidence" value="ECO:0007669"/>
    <property type="project" value="TreeGrafter"/>
</dbReference>
<evidence type="ECO:0000313" key="7">
    <source>
        <dbReference type="EMBL" id="NQV64155.1"/>
    </source>
</evidence>
<evidence type="ECO:0000256" key="5">
    <source>
        <dbReference type="ARBA" id="ARBA00035201"/>
    </source>
</evidence>
<name>A0A973A7H8_9GAMM</name>
<protein>
    <recommendedName>
        <fullName evidence="5 6">Large ribosomal subunit protein uL13</fullName>
    </recommendedName>
</protein>
<dbReference type="Pfam" id="PF00572">
    <property type="entry name" value="Ribosomal_L13"/>
    <property type="match status" value="1"/>
</dbReference>
<dbReference type="SUPFAM" id="SSF52161">
    <property type="entry name" value="Ribosomal protein L13"/>
    <property type="match status" value="1"/>
</dbReference>
<dbReference type="HAMAP" id="MF_01366">
    <property type="entry name" value="Ribosomal_uL13"/>
    <property type="match status" value="1"/>
</dbReference>
<comment type="caution">
    <text evidence="7">The sequence shown here is derived from an EMBL/GenBank/DDBJ whole genome shotgun (WGS) entry which is preliminary data.</text>
</comment>
<sequence length="142" mass="15951">MKTISAKKETAKHSWYVVDATDKTLGRMATEIANRLRGKHKAEFTPHVDTGDYIVVVNAEKVRVTGNKTTDKVYYHHTGFPGGIKSITFDKLIDKAPERIIQKAVKGMMPKNKLSYSMLTKLKVYAGSEHPHTAQQPQVLEL</sequence>
<evidence type="ECO:0000256" key="4">
    <source>
        <dbReference type="ARBA" id="ARBA00023274"/>
    </source>
</evidence>
<dbReference type="PANTHER" id="PTHR11545">
    <property type="entry name" value="RIBOSOMAL PROTEIN L13"/>
    <property type="match status" value="1"/>
</dbReference>
<evidence type="ECO:0000256" key="3">
    <source>
        <dbReference type="ARBA" id="ARBA00022980"/>
    </source>
</evidence>
<gene>
    <name evidence="6 7" type="primary">rplM</name>
    <name evidence="7" type="ORF">HQ497_02215</name>
</gene>
<keyword evidence="4 6" id="KW-0687">Ribonucleoprotein</keyword>
<reference evidence="7" key="1">
    <citation type="submission" date="2020-05" db="EMBL/GenBank/DDBJ databases">
        <title>Sulfur intermediates as new biogeochemical hubs in an aquatic model microbial ecosystem.</title>
        <authorList>
            <person name="Vigneron A."/>
        </authorList>
    </citation>
    <scope>NUCLEOTIDE SEQUENCE</scope>
    <source>
        <strain evidence="7">Bin.250</strain>
    </source>
</reference>
<dbReference type="GO" id="GO:0003735">
    <property type="term" value="F:structural constituent of ribosome"/>
    <property type="evidence" value="ECO:0007669"/>
    <property type="project" value="InterPro"/>
</dbReference>
<dbReference type="GO" id="GO:0003729">
    <property type="term" value="F:mRNA binding"/>
    <property type="evidence" value="ECO:0007669"/>
    <property type="project" value="TreeGrafter"/>
</dbReference>
<dbReference type="PANTHER" id="PTHR11545:SF2">
    <property type="entry name" value="LARGE RIBOSOMAL SUBUNIT PROTEIN UL13M"/>
    <property type="match status" value="1"/>
</dbReference>
<dbReference type="InterPro" id="IPR005823">
    <property type="entry name" value="Ribosomal_uL13_bac-type"/>
</dbReference>
<comment type="similarity">
    <text evidence="1 6">Belongs to the universal ribosomal protein uL13 family.</text>
</comment>
<dbReference type="InterPro" id="IPR036899">
    <property type="entry name" value="Ribosomal_uL13_sf"/>
</dbReference>
<dbReference type="NCBIfam" id="TIGR01066">
    <property type="entry name" value="rplM_bact"/>
    <property type="match status" value="1"/>
</dbReference>
<evidence type="ECO:0000256" key="6">
    <source>
        <dbReference type="HAMAP-Rule" id="MF_01366"/>
    </source>
</evidence>
<dbReference type="CDD" id="cd00392">
    <property type="entry name" value="Ribosomal_L13"/>
    <property type="match status" value="1"/>
</dbReference>
<dbReference type="FunFam" id="3.90.1180.10:FF:000001">
    <property type="entry name" value="50S ribosomal protein L13"/>
    <property type="match status" value="1"/>
</dbReference>
<dbReference type="InterPro" id="IPR005822">
    <property type="entry name" value="Ribosomal_uL13"/>
</dbReference>
<dbReference type="PIRSF" id="PIRSF002181">
    <property type="entry name" value="Ribosomal_L13"/>
    <property type="match status" value="1"/>
</dbReference>